<keyword evidence="6" id="KW-1185">Reference proteome</keyword>
<evidence type="ECO:0000259" key="4">
    <source>
        <dbReference type="PROSITE" id="PS50075"/>
    </source>
</evidence>
<dbReference type="AlphaFoldDB" id="A0A6I6G8A0"/>
<evidence type="ECO:0000313" key="6">
    <source>
        <dbReference type="Proteomes" id="UP000426027"/>
    </source>
</evidence>
<dbReference type="InterPro" id="IPR036736">
    <property type="entry name" value="ACP-like_sf"/>
</dbReference>
<evidence type="ECO:0000256" key="1">
    <source>
        <dbReference type="ARBA" id="ARBA00022450"/>
    </source>
</evidence>
<feature type="transmembrane region" description="Helical" evidence="3">
    <location>
        <begin position="143"/>
        <end position="166"/>
    </location>
</feature>
<evidence type="ECO:0000256" key="3">
    <source>
        <dbReference type="SAM" id="Phobius"/>
    </source>
</evidence>
<proteinExistence type="predicted"/>
<dbReference type="Proteomes" id="UP000426027">
    <property type="component" value="Chromosome"/>
</dbReference>
<dbReference type="SUPFAM" id="SSF47336">
    <property type="entry name" value="ACP-like"/>
    <property type="match status" value="1"/>
</dbReference>
<dbReference type="GO" id="GO:0016020">
    <property type="term" value="C:membrane"/>
    <property type="evidence" value="ECO:0007669"/>
    <property type="project" value="GOC"/>
</dbReference>
<name>A0A6I6G8A0_9BACT</name>
<dbReference type="Gene3D" id="1.10.1200.10">
    <property type="entry name" value="ACP-like"/>
    <property type="match status" value="1"/>
</dbReference>
<feature type="transmembrane region" description="Helical" evidence="3">
    <location>
        <begin position="115"/>
        <end position="137"/>
    </location>
</feature>
<keyword evidence="3" id="KW-0472">Membrane</keyword>
<dbReference type="PANTHER" id="PTHR20863">
    <property type="entry name" value="ACYL CARRIER PROTEIN"/>
    <property type="match status" value="1"/>
</dbReference>
<keyword evidence="3" id="KW-1133">Transmembrane helix</keyword>
<accession>A0A6I6G8A0</accession>
<dbReference type="GO" id="GO:0009245">
    <property type="term" value="P:lipid A biosynthetic process"/>
    <property type="evidence" value="ECO:0007669"/>
    <property type="project" value="TreeGrafter"/>
</dbReference>
<gene>
    <name evidence="5" type="ORF">GLV81_11845</name>
</gene>
<sequence length="233" mass="26265">MGLDSVEIIMEIEQTFGIAIPDAEAEKIITVGDLLQVVQSKLQHQSVDGCLHQIVFFRLRKALKEQLFSEAHISLETDLNALMPKAGRRLAYEQLKATTRFELPALQLPNPYKSWFRYAVLATLLFNAALLAIWIFSDDSKYQSWYYTGIGVILFMLVLNVLITTFKTCIPAKSIRLFVQDIIQLNSGMLIQSHGINQQAVTEIVYTILMDKIGCSKEELAPEAKLVDDLGIN</sequence>
<keyword evidence="1" id="KW-0596">Phosphopantetheine</keyword>
<keyword evidence="3" id="KW-0812">Transmembrane</keyword>
<dbReference type="EMBL" id="CP046566">
    <property type="protein sequence ID" value="QGW28697.1"/>
    <property type="molecule type" value="Genomic_DNA"/>
</dbReference>
<evidence type="ECO:0000256" key="2">
    <source>
        <dbReference type="ARBA" id="ARBA00022553"/>
    </source>
</evidence>
<organism evidence="5 6">
    <name type="scientific">Phnomibacter ginsenosidimutans</name>
    <dbReference type="NCBI Taxonomy" id="2676868"/>
    <lineage>
        <taxon>Bacteria</taxon>
        <taxon>Pseudomonadati</taxon>
        <taxon>Bacteroidota</taxon>
        <taxon>Chitinophagia</taxon>
        <taxon>Chitinophagales</taxon>
        <taxon>Chitinophagaceae</taxon>
        <taxon>Phnomibacter</taxon>
    </lineage>
</organism>
<evidence type="ECO:0000313" key="5">
    <source>
        <dbReference type="EMBL" id="QGW28697.1"/>
    </source>
</evidence>
<dbReference type="PROSITE" id="PS50075">
    <property type="entry name" value="CARRIER"/>
    <property type="match status" value="1"/>
</dbReference>
<protein>
    <recommendedName>
        <fullName evidence="4">Carrier domain-containing protein</fullName>
    </recommendedName>
</protein>
<dbReference type="GO" id="GO:0000036">
    <property type="term" value="F:acyl carrier activity"/>
    <property type="evidence" value="ECO:0007669"/>
    <property type="project" value="TreeGrafter"/>
</dbReference>
<keyword evidence="2" id="KW-0597">Phosphoprotein</keyword>
<dbReference type="GO" id="GO:0000035">
    <property type="term" value="F:acyl binding"/>
    <property type="evidence" value="ECO:0007669"/>
    <property type="project" value="TreeGrafter"/>
</dbReference>
<dbReference type="RefSeq" id="WP_157479050.1">
    <property type="nucleotide sequence ID" value="NZ_CP046566.1"/>
</dbReference>
<dbReference type="GO" id="GO:0005829">
    <property type="term" value="C:cytosol"/>
    <property type="evidence" value="ECO:0007669"/>
    <property type="project" value="TreeGrafter"/>
</dbReference>
<dbReference type="PANTHER" id="PTHR20863:SF76">
    <property type="entry name" value="CARRIER DOMAIN-CONTAINING PROTEIN"/>
    <property type="match status" value="1"/>
</dbReference>
<dbReference type="KEGG" id="fls:GLV81_11845"/>
<feature type="domain" description="Carrier" evidence="4">
    <location>
        <begin position="1"/>
        <end position="42"/>
    </location>
</feature>
<reference evidence="5 6" key="1">
    <citation type="submission" date="2019-11" db="EMBL/GenBank/DDBJ databases">
        <authorList>
            <person name="Im W.T."/>
        </authorList>
    </citation>
    <scope>NUCLEOTIDE SEQUENCE [LARGE SCALE GENOMIC DNA]</scope>
    <source>
        <strain evidence="5 6">SB-02</strain>
    </source>
</reference>
<dbReference type="InterPro" id="IPR009081">
    <property type="entry name" value="PP-bd_ACP"/>
</dbReference>
<dbReference type="InterPro" id="IPR003231">
    <property type="entry name" value="ACP"/>
</dbReference>